<dbReference type="Pfam" id="PF00691">
    <property type="entry name" value="OmpA"/>
    <property type="match status" value="1"/>
</dbReference>
<organism evidence="3 4">
    <name type="scientific">Yoonia maricola</name>
    <dbReference type="NCBI Taxonomy" id="420999"/>
    <lineage>
        <taxon>Bacteria</taxon>
        <taxon>Pseudomonadati</taxon>
        <taxon>Pseudomonadota</taxon>
        <taxon>Alphaproteobacteria</taxon>
        <taxon>Rhodobacterales</taxon>
        <taxon>Paracoccaceae</taxon>
        <taxon>Yoonia</taxon>
    </lineage>
</organism>
<dbReference type="Gene3D" id="3.30.1330.60">
    <property type="entry name" value="OmpA-like domain"/>
    <property type="match status" value="1"/>
</dbReference>
<dbReference type="RefSeq" id="WP_100366866.1">
    <property type="nucleotide sequence ID" value="NZ_PGTY01000001.1"/>
</dbReference>
<evidence type="ECO:0000313" key="4">
    <source>
        <dbReference type="Proteomes" id="UP000228531"/>
    </source>
</evidence>
<reference evidence="3 4" key="1">
    <citation type="submission" date="2017-11" db="EMBL/GenBank/DDBJ databases">
        <title>Genomic Encyclopedia of Archaeal and Bacterial Type Strains, Phase II (KMG-II): From Individual Species to Whole Genera.</title>
        <authorList>
            <person name="Goeker M."/>
        </authorList>
    </citation>
    <scope>NUCLEOTIDE SEQUENCE [LARGE SCALE GENOMIC DNA]</scope>
    <source>
        <strain evidence="3 4">DSM 29128</strain>
    </source>
</reference>
<protein>
    <submittedName>
        <fullName evidence="3">OmpA family protein</fullName>
    </submittedName>
</protein>
<proteinExistence type="predicted"/>
<dbReference type="InterPro" id="IPR036737">
    <property type="entry name" value="OmpA-like_sf"/>
</dbReference>
<dbReference type="InterPro" id="IPR006665">
    <property type="entry name" value="OmpA-like"/>
</dbReference>
<dbReference type="GO" id="GO:0016020">
    <property type="term" value="C:membrane"/>
    <property type="evidence" value="ECO:0007669"/>
    <property type="project" value="UniProtKB-UniRule"/>
</dbReference>
<dbReference type="EMBL" id="PGTY01000001">
    <property type="protein sequence ID" value="PJI91997.1"/>
    <property type="molecule type" value="Genomic_DNA"/>
</dbReference>
<evidence type="ECO:0000259" key="2">
    <source>
        <dbReference type="PROSITE" id="PS51123"/>
    </source>
</evidence>
<evidence type="ECO:0000256" key="1">
    <source>
        <dbReference type="PROSITE-ProRule" id="PRU00473"/>
    </source>
</evidence>
<dbReference type="Proteomes" id="UP000228531">
    <property type="component" value="Unassembled WGS sequence"/>
</dbReference>
<comment type="caution">
    <text evidence="3">The sequence shown here is derived from an EMBL/GenBank/DDBJ whole genome shotgun (WGS) entry which is preliminary data.</text>
</comment>
<gene>
    <name evidence="3" type="ORF">BC777_0838</name>
</gene>
<dbReference type="AlphaFoldDB" id="A0A2M8WM37"/>
<feature type="domain" description="OmpA-like" evidence="2">
    <location>
        <begin position="36"/>
        <end position="155"/>
    </location>
</feature>
<sequence length="155" mass="16544">MPEKTNDISPSIPRRTLLAAMCSACVAGGAVYLATVGQVTAPETQIFRFVRGVSLATGEEQRLRAYLLNALRDDRMRVVIVGHSGTSGDATANQQLSEARAMFAADIATDIGIDPARVDFAGVGGFAPLARSEGVAERAWQAELARVEITIQVRR</sequence>
<name>A0A2M8WM37_9RHOB</name>
<dbReference type="PROSITE" id="PS51123">
    <property type="entry name" value="OMPA_2"/>
    <property type="match status" value="1"/>
</dbReference>
<keyword evidence="4" id="KW-1185">Reference proteome</keyword>
<dbReference type="SUPFAM" id="SSF103088">
    <property type="entry name" value="OmpA-like"/>
    <property type="match status" value="1"/>
</dbReference>
<evidence type="ECO:0000313" key="3">
    <source>
        <dbReference type="EMBL" id="PJI91997.1"/>
    </source>
</evidence>
<accession>A0A2M8WM37</accession>
<dbReference type="OrthoDB" id="7852685at2"/>
<keyword evidence="1" id="KW-0472">Membrane</keyword>